<accession>A0A1H5W2F6</accession>
<feature type="domain" description="Prephenate dehydratase" evidence="9">
    <location>
        <begin position="18"/>
        <end position="194"/>
    </location>
</feature>
<sequence length="288" mass="31023">MSLGTTQAKEQGISRLRTVAIQGEPGSNSHMMALEMLGDVEVVPCSISAEVIAALVDGRVDGAVLPIENSLHGSVHEHYDLMLANPVRIDSEGQLRIRHNLMVVPGVKLDEIRTVYSHPVALAQCRKYLATMTHARAVPFYDTAGSVKHVMAEGLRDVAGVAPALAAEIYGAEILVPGIEDHEDNYTRFHLLRRASDPKPGSLPAPNKLSVAFAVEHQPGTLVAALQGLAAAGVNLMKIESRPVPGRPWEYIFYVDFRFDDESTADAALAALKPVCSMVKELGRYAAA</sequence>
<dbReference type="PROSITE" id="PS51171">
    <property type="entry name" value="PREPHENATE_DEHYDR_3"/>
    <property type="match status" value="1"/>
</dbReference>
<evidence type="ECO:0000256" key="8">
    <source>
        <dbReference type="PIRSR" id="PIRSR001500-2"/>
    </source>
</evidence>
<evidence type="ECO:0000256" key="5">
    <source>
        <dbReference type="ARBA" id="ARBA00023222"/>
    </source>
</evidence>
<evidence type="ECO:0000256" key="1">
    <source>
        <dbReference type="ARBA" id="ARBA00004741"/>
    </source>
</evidence>
<proteinExistence type="predicted"/>
<organism evidence="11 12">
    <name type="scientific">Bryocella elongata</name>
    <dbReference type="NCBI Taxonomy" id="863522"/>
    <lineage>
        <taxon>Bacteria</taxon>
        <taxon>Pseudomonadati</taxon>
        <taxon>Acidobacteriota</taxon>
        <taxon>Terriglobia</taxon>
        <taxon>Terriglobales</taxon>
        <taxon>Acidobacteriaceae</taxon>
        <taxon>Bryocella</taxon>
    </lineage>
</organism>
<dbReference type="GO" id="GO:0005737">
    <property type="term" value="C:cytoplasm"/>
    <property type="evidence" value="ECO:0007669"/>
    <property type="project" value="TreeGrafter"/>
</dbReference>
<keyword evidence="12" id="KW-1185">Reference proteome</keyword>
<feature type="site" description="Essential for prephenate dehydratase activity" evidence="8">
    <location>
        <position position="187"/>
    </location>
</feature>
<dbReference type="Pfam" id="PF00800">
    <property type="entry name" value="PDT"/>
    <property type="match status" value="1"/>
</dbReference>
<comment type="catalytic activity">
    <reaction evidence="7">
        <text>prephenate + H(+) = 3-phenylpyruvate + CO2 + H2O</text>
        <dbReference type="Rhea" id="RHEA:21648"/>
        <dbReference type="ChEBI" id="CHEBI:15377"/>
        <dbReference type="ChEBI" id="CHEBI:15378"/>
        <dbReference type="ChEBI" id="CHEBI:16526"/>
        <dbReference type="ChEBI" id="CHEBI:18005"/>
        <dbReference type="ChEBI" id="CHEBI:29934"/>
        <dbReference type="EC" id="4.2.1.51"/>
    </reaction>
</comment>
<evidence type="ECO:0000256" key="7">
    <source>
        <dbReference type="ARBA" id="ARBA00047848"/>
    </source>
</evidence>
<dbReference type="PANTHER" id="PTHR21022:SF19">
    <property type="entry name" value="PREPHENATE DEHYDRATASE-RELATED"/>
    <property type="match status" value="1"/>
</dbReference>
<dbReference type="InterPro" id="IPR001086">
    <property type="entry name" value="Preph_deHydtase"/>
</dbReference>
<dbReference type="GO" id="GO:0004664">
    <property type="term" value="F:prephenate dehydratase activity"/>
    <property type="evidence" value="ECO:0007669"/>
    <property type="project" value="UniProtKB-EC"/>
</dbReference>
<evidence type="ECO:0000313" key="11">
    <source>
        <dbReference type="EMBL" id="SEF93321.1"/>
    </source>
</evidence>
<evidence type="ECO:0000256" key="2">
    <source>
        <dbReference type="ARBA" id="ARBA00013147"/>
    </source>
</evidence>
<dbReference type="InterPro" id="IPR008242">
    <property type="entry name" value="Chor_mutase/pphenate_deHydtase"/>
</dbReference>
<dbReference type="RefSeq" id="WP_268807267.1">
    <property type="nucleotide sequence ID" value="NZ_FNVA01000002.1"/>
</dbReference>
<dbReference type="InterPro" id="IPR002912">
    <property type="entry name" value="ACT_dom"/>
</dbReference>
<gene>
    <name evidence="11" type="ORF">SAMN05421819_1405</name>
</gene>
<keyword evidence="3" id="KW-0028">Amino-acid biosynthesis</keyword>
<dbReference type="Proteomes" id="UP000236728">
    <property type="component" value="Unassembled WGS sequence"/>
</dbReference>
<dbReference type="SUPFAM" id="SSF53850">
    <property type="entry name" value="Periplasmic binding protein-like II"/>
    <property type="match status" value="1"/>
</dbReference>
<dbReference type="AlphaFoldDB" id="A0A1H5W2F6"/>
<evidence type="ECO:0000259" key="10">
    <source>
        <dbReference type="PROSITE" id="PS51671"/>
    </source>
</evidence>
<name>A0A1H5W2F6_9BACT</name>
<dbReference type="PROSITE" id="PS51671">
    <property type="entry name" value="ACT"/>
    <property type="match status" value="1"/>
</dbReference>
<keyword evidence="6" id="KW-0456">Lyase</keyword>
<evidence type="ECO:0000259" key="9">
    <source>
        <dbReference type="PROSITE" id="PS51171"/>
    </source>
</evidence>
<dbReference type="PIRSF" id="PIRSF001500">
    <property type="entry name" value="Chor_mut_pdt_Ppr"/>
    <property type="match status" value="1"/>
</dbReference>
<dbReference type="CDD" id="cd04905">
    <property type="entry name" value="ACT_CM-PDT"/>
    <property type="match status" value="1"/>
</dbReference>
<dbReference type="SUPFAM" id="SSF55021">
    <property type="entry name" value="ACT-like"/>
    <property type="match status" value="1"/>
</dbReference>
<comment type="pathway">
    <text evidence="1">Amino-acid biosynthesis; L-phenylalanine biosynthesis; phenylpyruvate from prephenate: step 1/1.</text>
</comment>
<keyword evidence="5" id="KW-0584">Phenylalanine biosynthesis</keyword>
<dbReference type="UniPathway" id="UPA00121">
    <property type="reaction ID" value="UER00345"/>
</dbReference>
<evidence type="ECO:0000256" key="4">
    <source>
        <dbReference type="ARBA" id="ARBA00023141"/>
    </source>
</evidence>
<evidence type="ECO:0000256" key="3">
    <source>
        <dbReference type="ARBA" id="ARBA00022605"/>
    </source>
</evidence>
<dbReference type="EMBL" id="FNVA01000002">
    <property type="protein sequence ID" value="SEF93321.1"/>
    <property type="molecule type" value="Genomic_DNA"/>
</dbReference>
<evidence type="ECO:0000313" key="12">
    <source>
        <dbReference type="Proteomes" id="UP000236728"/>
    </source>
</evidence>
<dbReference type="PANTHER" id="PTHR21022">
    <property type="entry name" value="PREPHENATE DEHYDRATASE P PROTEIN"/>
    <property type="match status" value="1"/>
</dbReference>
<reference evidence="11 12" key="1">
    <citation type="submission" date="2016-10" db="EMBL/GenBank/DDBJ databases">
        <authorList>
            <person name="de Groot N.N."/>
        </authorList>
    </citation>
    <scope>NUCLEOTIDE SEQUENCE [LARGE SCALE GENOMIC DNA]</scope>
    <source>
        <strain evidence="11 12">DSM 22489</strain>
    </source>
</reference>
<feature type="domain" description="ACT" evidence="10">
    <location>
        <begin position="210"/>
        <end position="287"/>
    </location>
</feature>
<dbReference type="CDD" id="cd13631">
    <property type="entry name" value="PBP2_Ct-PDT_like"/>
    <property type="match status" value="1"/>
</dbReference>
<dbReference type="Gene3D" id="3.40.190.10">
    <property type="entry name" value="Periplasmic binding protein-like II"/>
    <property type="match status" value="2"/>
</dbReference>
<dbReference type="GO" id="GO:0009094">
    <property type="term" value="P:L-phenylalanine biosynthetic process"/>
    <property type="evidence" value="ECO:0007669"/>
    <property type="project" value="UniProtKB-UniPathway"/>
</dbReference>
<protein>
    <recommendedName>
        <fullName evidence="2">prephenate dehydratase</fullName>
        <ecNumber evidence="2">4.2.1.51</ecNumber>
    </recommendedName>
</protein>
<dbReference type="EC" id="4.2.1.51" evidence="2"/>
<dbReference type="Gene3D" id="3.30.70.260">
    <property type="match status" value="1"/>
</dbReference>
<evidence type="ECO:0000256" key="6">
    <source>
        <dbReference type="ARBA" id="ARBA00023239"/>
    </source>
</evidence>
<keyword evidence="4" id="KW-0057">Aromatic amino acid biosynthesis</keyword>
<dbReference type="InterPro" id="IPR045865">
    <property type="entry name" value="ACT-like_dom_sf"/>
</dbReference>